<dbReference type="PROSITE" id="PS51459">
    <property type="entry name" value="FIDO"/>
    <property type="match status" value="1"/>
</dbReference>
<proteinExistence type="predicted"/>
<dbReference type="Proteomes" id="UP001520654">
    <property type="component" value="Unassembled WGS sequence"/>
</dbReference>
<gene>
    <name evidence="2" type="ORF">K7B10_35640</name>
</gene>
<dbReference type="InterPro" id="IPR003812">
    <property type="entry name" value="Fido"/>
</dbReference>
<accession>A0ABS8EFX0</accession>
<sequence length="107" mass="11457">MDPARAQGLLAALELARADAERGAALDFDLLGGWQVCFFHPFDDGNARSAFLALVFVLAREGVALDGVGPIRRITCRADDPQDAVSLARSIGFHTEDTRRTAASRAS</sequence>
<keyword evidence="3" id="KW-1185">Reference proteome</keyword>
<evidence type="ECO:0000313" key="3">
    <source>
        <dbReference type="Proteomes" id="UP001520654"/>
    </source>
</evidence>
<reference evidence="2 3" key="1">
    <citation type="submission" date="2021-08" db="EMBL/GenBank/DDBJ databases">
        <title>Genomic Architecture of Streptomyces flavotricini NGL1 and Streptomyces erythrochromogenes HMS4 With Differential Plant Beneficial attributes and laccase production capabilities.</title>
        <authorList>
            <person name="Salwan R."/>
            <person name="Kaur R."/>
            <person name="Sharma V."/>
        </authorList>
    </citation>
    <scope>NUCLEOTIDE SEQUENCE [LARGE SCALE GENOMIC DNA]</scope>
    <source>
        <strain evidence="2 3">NGL1</strain>
    </source>
</reference>
<evidence type="ECO:0000259" key="1">
    <source>
        <dbReference type="PROSITE" id="PS51459"/>
    </source>
</evidence>
<evidence type="ECO:0000313" key="2">
    <source>
        <dbReference type="EMBL" id="MCC0100026.1"/>
    </source>
</evidence>
<dbReference type="EMBL" id="JAINUL010000001">
    <property type="protein sequence ID" value="MCC0100026.1"/>
    <property type="molecule type" value="Genomic_DNA"/>
</dbReference>
<organism evidence="2 3">
    <name type="scientific">Streptomyces flavotricini</name>
    <dbReference type="NCBI Taxonomy" id="66888"/>
    <lineage>
        <taxon>Bacteria</taxon>
        <taxon>Bacillati</taxon>
        <taxon>Actinomycetota</taxon>
        <taxon>Actinomycetes</taxon>
        <taxon>Kitasatosporales</taxon>
        <taxon>Streptomycetaceae</taxon>
        <taxon>Streptomyces</taxon>
    </lineage>
</organism>
<dbReference type="InterPro" id="IPR036597">
    <property type="entry name" value="Fido-like_dom_sf"/>
</dbReference>
<dbReference type="SUPFAM" id="SSF140931">
    <property type="entry name" value="Fic-like"/>
    <property type="match status" value="1"/>
</dbReference>
<protein>
    <submittedName>
        <fullName evidence="2">Fic family protein</fullName>
    </submittedName>
</protein>
<comment type="caution">
    <text evidence="2">The sequence shown here is derived from an EMBL/GenBank/DDBJ whole genome shotgun (WGS) entry which is preliminary data.</text>
</comment>
<name>A0ABS8EFX0_9ACTN</name>
<feature type="domain" description="Fido" evidence="1">
    <location>
        <begin position="1"/>
        <end position="104"/>
    </location>
</feature>